<accession>A0AAV1RWJ7</accession>
<dbReference type="Proteomes" id="UP001314170">
    <property type="component" value="Unassembled WGS sequence"/>
</dbReference>
<evidence type="ECO:0000256" key="3">
    <source>
        <dbReference type="ARBA" id="ARBA00023125"/>
    </source>
</evidence>
<comment type="caution">
    <text evidence="7">The sequence shown here is derived from an EMBL/GenBank/DDBJ whole genome shotgun (WGS) entry which is preliminary data.</text>
</comment>
<dbReference type="GO" id="GO:0005634">
    <property type="term" value="C:nucleus"/>
    <property type="evidence" value="ECO:0007669"/>
    <property type="project" value="UniProtKB-SubCell"/>
</dbReference>
<protein>
    <recommendedName>
        <fullName evidence="6">NAC domain-containing protein</fullName>
    </recommendedName>
</protein>
<dbReference type="SUPFAM" id="SSF101941">
    <property type="entry name" value="NAC domain"/>
    <property type="match status" value="1"/>
</dbReference>
<keyword evidence="2" id="KW-0805">Transcription regulation</keyword>
<gene>
    <name evidence="7" type="ORF">DCAF_LOCUS15005</name>
</gene>
<dbReference type="InterPro" id="IPR003441">
    <property type="entry name" value="NAC-dom"/>
</dbReference>
<keyword evidence="8" id="KW-1185">Reference proteome</keyword>
<comment type="subcellular location">
    <subcellularLocation>
        <location evidence="1">Nucleus</location>
    </subcellularLocation>
</comment>
<dbReference type="InterPro" id="IPR036093">
    <property type="entry name" value="NAC_dom_sf"/>
</dbReference>
<dbReference type="GO" id="GO:0003677">
    <property type="term" value="F:DNA binding"/>
    <property type="evidence" value="ECO:0007669"/>
    <property type="project" value="UniProtKB-KW"/>
</dbReference>
<evidence type="ECO:0000256" key="1">
    <source>
        <dbReference type="ARBA" id="ARBA00004123"/>
    </source>
</evidence>
<keyword evidence="4" id="KW-0804">Transcription</keyword>
<dbReference type="Pfam" id="PF02365">
    <property type="entry name" value="NAM"/>
    <property type="match status" value="1"/>
</dbReference>
<dbReference type="AlphaFoldDB" id="A0AAV1RWJ7"/>
<keyword evidence="5" id="KW-0539">Nucleus</keyword>
<evidence type="ECO:0000313" key="7">
    <source>
        <dbReference type="EMBL" id="CAK7339927.1"/>
    </source>
</evidence>
<proteinExistence type="predicted"/>
<keyword evidence="3" id="KW-0238">DNA-binding</keyword>
<dbReference type="PROSITE" id="PS51005">
    <property type="entry name" value="NAC"/>
    <property type="match status" value="1"/>
</dbReference>
<sequence>MVRRQSIVGLTIELLSSDDEKMTYGCLTLHFIDDGWEQKKILAFRNLSGNYNAETKVNGGLSNESAALVKDYNLYGEEEPWEIFNKFGGYKSRDNTLYCFTTISKKTPNSAKKMNRTVGTNGGTWHGDGSDEIKFRLSGRKIIGTKKRFRFQNYRQPDQHGCWIMLQYGAESISESIVISQLKRSEYGNSKQESRKRNSMDSEVIIELASDDEIVHTIQSCVNTDALINSELTPSPANHEPHQIIQNQDMWPVVGTVSIEEDEGDSSSTEGSFYNIQNIMGFETPEIIKIKPALQVEPKQVNFVQEHQQPALATSENSVPAVSAMAVMDADMIEYFKNEDNWFDNLQALLMEDCSQDDLIDLGRL</sequence>
<evidence type="ECO:0000256" key="2">
    <source>
        <dbReference type="ARBA" id="ARBA00023015"/>
    </source>
</evidence>
<evidence type="ECO:0000259" key="6">
    <source>
        <dbReference type="PROSITE" id="PS51005"/>
    </source>
</evidence>
<dbReference type="GO" id="GO:0006355">
    <property type="term" value="P:regulation of DNA-templated transcription"/>
    <property type="evidence" value="ECO:0007669"/>
    <property type="project" value="InterPro"/>
</dbReference>
<evidence type="ECO:0000256" key="4">
    <source>
        <dbReference type="ARBA" id="ARBA00023163"/>
    </source>
</evidence>
<organism evidence="7 8">
    <name type="scientific">Dovyalis caffra</name>
    <dbReference type="NCBI Taxonomy" id="77055"/>
    <lineage>
        <taxon>Eukaryota</taxon>
        <taxon>Viridiplantae</taxon>
        <taxon>Streptophyta</taxon>
        <taxon>Embryophyta</taxon>
        <taxon>Tracheophyta</taxon>
        <taxon>Spermatophyta</taxon>
        <taxon>Magnoliopsida</taxon>
        <taxon>eudicotyledons</taxon>
        <taxon>Gunneridae</taxon>
        <taxon>Pentapetalae</taxon>
        <taxon>rosids</taxon>
        <taxon>fabids</taxon>
        <taxon>Malpighiales</taxon>
        <taxon>Salicaceae</taxon>
        <taxon>Flacourtieae</taxon>
        <taxon>Dovyalis</taxon>
    </lineage>
</organism>
<evidence type="ECO:0000256" key="5">
    <source>
        <dbReference type="ARBA" id="ARBA00023242"/>
    </source>
</evidence>
<evidence type="ECO:0000313" key="8">
    <source>
        <dbReference type="Proteomes" id="UP001314170"/>
    </source>
</evidence>
<dbReference type="PANTHER" id="PTHR31989">
    <property type="entry name" value="NAC DOMAIN-CONTAINING PROTEIN 82-RELATED"/>
    <property type="match status" value="1"/>
</dbReference>
<reference evidence="7 8" key="1">
    <citation type="submission" date="2024-01" db="EMBL/GenBank/DDBJ databases">
        <authorList>
            <person name="Waweru B."/>
        </authorList>
    </citation>
    <scope>NUCLEOTIDE SEQUENCE [LARGE SCALE GENOMIC DNA]</scope>
</reference>
<dbReference type="EMBL" id="CAWUPB010001159">
    <property type="protein sequence ID" value="CAK7339927.1"/>
    <property type="molecule type" value="Genomic_DNA"/>
</dbReference>
<feature type="domain" description="NAC" evidence="6">
    <location>
        <begin position="35"/>
        <end position="185"/>
    </location>
</feature>
<dbReference type="Gene3D" id="2.170.150.80">
    <property type="entry name" value="NAC domain"/>
    <property type="match status" value="1"/>
</dbReference>
<name>A0AAV1RWJ7_9ROSI</name>